<keyword evidence="1" id="KW-0472">Membrane</keyword>
<name>A0A0V0I906_SOLCH</name>
<feature type="transmembrane region" description="Helical" evidence="1">
    <location>
        <begin position="25"/>
        <end position="46"/>
    </location>
</feature>
<reference evidence="2" key="1">
    <citation type="submission" date="2015-12" db="EMBL/GenBank/DDBJ databases">
        <title>Gene expression during late stages of embryo sac development: a critical building block for successful pollen-pistil interactions.</title>
        <authorList>
            <person name="Liu Y."/>
            <person name="Joly V."/>
            <person name="Sabar M."/>
            <person name="Matton D.P."/>
        </authorList>
    </citation>
    <scope>NUCLEOTIDE SEQUENCE</scope>
</reference>
<keyword evidence="1" id="KW-1133">Transmembrane helix</keyword>
<feature type="non-terminal residue" evidence="2">
    <location>
        <position position="63"/>
    </location>
</feature>
<organism evidence="2">
    <name type="scientific">Solanum chacoense</name>
    <name type="common">Chaco potato</name>
    <dbReference type="NCBI Taxonomy" id="4108"/>
    <lineage>
        <taxon>Eukaryota</taxon>
        <taxon>Viridiplantae</taxon>
        <taxon>Streptophyta</taxon>
        <taxon>Embryophyta</taxon>
        <taxon>Tracheophyta</taxon>
        <taxon>Spermatophyta</taxon>
        <taxon>Magnoliopsida</taxon>
        <taxon>eudicotyledons</taxon>
        <taxon>Gunneridae</taxon>
        <taxon>Pentapetalae</taxon>
        <taxon>asterids</taxon>
        <taxon>lamiids</taxon>
        <taxon>Solanales</taxon>
        <taxon>Solanaceae</taxon>
        <taxon>Solanoideae</taxon>
        <taxon>Solaneae</taxon>
        <taxon>Solanum</taxon>
    </lineage>
</organism>
<protein>
    <submittedName>
        <fullName evidence="2">Putative ovule protein</fullName>
    </submittedName>
</protein>
<dbReference type="EMBL" id="GEDG01009458">
    <property type="protein sequence ID" value="JAP29090.1"/>
    <property type="molecule type" value="Transcribed_RNA"/>
</dbReference>
<sequence>MRLSIPCSFKVLLVLMSCRMSASRIEWFSLCICVCLAPHVLIISLGEMGFLQTSHSYAIYAWC</sequence>
<evidence type="ECO:0000313" key="2">
    <source>
        <dbReference type="EMBL" id="JAP29090.1"/>
    </source>
</evidence>
<evidence type="ECO:0000256" key="1">
    <source>
        <dbReference type="SAM" id="Phobius"/>
    </source>
</evidence>
<proteinExistence type="predicted"/>
<accession>A0A0V0I906</accession>
<dbReference type="AlphaFoldDB" id="A0A0V0I906"/>
<keyword evidence="1" id="KW-0812">Transmembrane</keyword>